<evidence type="ECO:0000313" key="3">
    <source>
        <dbReference type="Proteomes" id="UP001500893"/>
    </source>
</evidence>
<sequence length="52" mass="5446">MGRTATTALLTGDRLDRPEWLDWLDPEPSAENVARGLVGPGPSGGTVQGNRG</sequence>
<comment type="caution">
    <text evidence="2">The sequence shown here is derived from an EMBL/GenBank/DDBJ whole genome shotgun (WGS) entry which is preliminary data.</text>
</comment>
<gene>
    <name evidence="2" type="ORF">GCM10010521_70990</name>
</gene>
<name>A0ABP6HPM0_9ACTN</name>
<dbReference type="EMBL" id="BAAAVM010000148">
    <property type="protein sequence ID" value="GAA2782030.1"/>
    <property type="molecule type" value="Genomic_DNA"/>
</dbReference>
<keyword evidence="3" id="KW-1185">Reference proteome</keyword>
<feature type="region of interest" description="Disordered" evidence="1">
    <location>
        <begin position="1"/>
        <end position="52"/>
    </location>
</feature>
<organism evidence="2 3">
    <name type="scientific">Streptomyces rameus</name>
    <dbReference type="NCBI Taxonomy" id="68261"/>
    <lineage>
        <taxon>Bacteria</taxon>
        <taxon>Bacillati</taxon>
        <taxon>Actinomycetota</taxon>
        <taxon>Actinomycetes</taxon>
        <taxon>Kitasatosporales</taxon>
        <taxon>Streptomycetaceae</taxon>
        <taxon>Streptomyces</taxon>
    </lineage>
</organism>
<proteinExistence type="predicted"/>
<protein>
    <submittedName>
        <fullName evidence="2">Uncharacterized protein</fullName>
    </submittedName>
</protein>
<dbReference type="Proteomes" id="UP001500893">
    <property type="component" value="Unassembled WGS sequence"/>
</dbReference>
<accession>A0ABP6HPM0</accession>
<feature type="compositionally biased region" description="Gly residues" evidence="1">
    <location>
        <begin position="38"/>
        <end position="52"/>
    </location>
</feature>
<evidence type="ECO:0000256" key="1">
    <source>
        <dbReference type="SAM" id="MobiDB-lite"/>
    </source>
</evidence>
<evidence type="ECO:0000313" key="2">
    <source>
        <dbReference type="EMBL" id="GAA2782030.1"/>
    </source>
</evidence>
<reference evidence="3" key="1">
    <citation type="journal article" date="2019" name="Int. J. Syst. Evol. Microbiol.">
        <title>The Global Catalogue of Microorganisms (GCM) 10K type strain sequencing project: providing services to taxonomists for standard genome sequencing and annotation.</title>
        <authorList>
            <consortium name="The Broad Institute Genomics Platform"/>
            <consortium name="The Broad Institute Genome Sequencing Center for Infectious Disease"/>
            <person name="Wu L."/>
            <person name="Ma J."/>
        </authorList>
    </citation>
    <scope>NUCLEOTIDE SEQUENCE [LARGE SCALE GENOMIC DNA]</scope>
    <source>
        <strain evidence="3">JCM 11574</strain>
    </source>
</reference>